<protein>
    <recommendedName>
        <fullName evidence="5">N-acetyltransferase domain-containing protein</fullName>
    </recommendedName>
</protein>
<dbReference type="GO" id="GO:0031417">
    <property type="term" value="C:NatC complex"/>
    <property type="evidence" value="ECO:0007669"/>
    <property type="project" value="TreeGrafter"/>
</dbReference>
<keyword evidence="1" id="KW-0808">Transferase</keyword>
<feature type="region of interest" description="Disordered" evidence="4">
    <location>
        <begin position="1"/>
        <end position="23"/>
    </location>
</feature>
<dbReference type="InterPro" id="IPR000182">
    <property type="entry name" value="GNAT_dom"/>
</dbReference>
<evidence type="ECO:0000256" key="3">
    <source>
        <dbReference type="ARBA" id="ARBA00024025"/>
    </source>
</evidence>
<comment type="caution">
    <text evidence="6">The sequence shown here is derived from an EMBL/GenBank/DDBJ whole genome shotgun (WGS) entry which is preliminary data.</text>
</comment>
<name>A0A836BMP8_9CHLO</name>
<dbReference type="AlphaFoldDB" id="A0A836BMP8"/>
<evidence type="ECO:0000259" key="5">
    <source>
        <dbReference type="PROSITE" id="PS51186"/>
    </source>
</evidence>
<reference evidence="6" key="1">
    <citation type="journal article" date="2020" name="bioRxiv">
        <title>Comparative genomics of Chlamydomonas.</title>
        <authorList>
            <person name="Craig R.J."/>
            <person name="Hasan A.R."/>
            <person name="Ness R.W."/>
            <person name="Keightley P.D."/>
        </authorList>
    </citation>
    <scope>NUCLEOTIDE SEQUENCE</scope>
    <source>
        <strain evidence="6">CCAP 11/70</strain>
    </source>
</reference>
<evidence type="ECO:0000313" key="6">
    <source>
        <dbReference type="EMBL" id="KAG2482381.1"/>
    </source>
</evidence>
<proteinExistence type="inferred from homology"/>
<dbReference type="Gene3D" id="3.40.630.30">
    <property type="match status" value="1"/>
</dbReference>
<sequence length="210" mass="23082">MTDSTSPAATAEPSRSDSGAQASGSGIRYVQFKDENDLPVVMNLVDQELSEPYSIFTYRYFLAQWPNLCYIAYDGDKPFGTVVCKMDVHRGQRMRGYVAMLVVDKAYRGKRVGSELVKMAISAMSAGGCEEVVLEAEVVNTGALKLYQGLGFVRDKRLHRYYLNGVDAYRLKLLLPETEERRLARLAEVAEAEAGAAELDGVPADAPALV</sequence>
<evidence type="ECO:0000256" key="4">
    <source>
        <dbReference type="SAM" id="MobiDB-lite"/>
    </source>
</evidence>
<comment type="similarity">
    <text evidence="3">Belongs to the acetyltransferase family. MAK3 subfamily.</text>
</comment>
<evidence type="ECO:0000256" key="2">
    <source>
        <dbReference type="ARBA" id="ARBA00023315"/>
    </source>
</evidence>
<keyword evidence="2" id="KW-0012">Acyltransferase</keyword>
<dbReference type="CDD" id="cd04301">
    <property type="entry name" value="NAT_SF"/>
    <property type="match status" value="1"/>
</dbReference>
<accession>A0A836BMP8</accession>
<dbReference type="PROSITE" id="PS51186">
    <property type="entry name" value="GNAT"/>
    <property type="match status" value="1"/>
</dbReference>
<organism evidence="6 7">
    <name type="scientific">Edaphochlamys debaryana</name>
    <dbReference type="NCBI Taxonomy" id="47281"/>
    <lineage>
        <taxon>Eukaryota</taxon>
        <taxon>Viridiplantae</taxon>
        <taxon>Chlorophyta</taxon>
        <taxon>core chlorophytes</taxon>
        <taxon>Chlorophyceae</taxon>
        <taxon>CS clade</taxon>
        <taxon>Chlamydomonadales</taxon>
        <taxon>Chlamydomonadales incertae sedis</taxon>
        <taxon>Edaphochlamys</taxon>
    </lineage>
</organism>
<dbReference type="PANTHER" id="PTHR45896">
    <property type="entry name" value="N-ALPHA-ACETYLTRANSFERASE 30"/>
    <property type="match status" value="1"/>
</dbReference>
<dbReference type="EMBL" id="JAEHOE010000227">
    <property type="protein sequence ID" value="KAG2482381.1"/>
    <property type="molecule type" value="Genomic_DNA"/>
</dbReference>
<keyword evidence="7" id="KW-1185">Reference proteome</keyword>
<dbReference type="InterPro" id="IPR016181">
    <property type="entry name" value="Acyl_CoA_acyltransferase"/>
</dbReference>
<dbReference type="PANTHER" id="PTHR45896:SF1">
    <property type="entry name" value="N-ALPHA-ACETYLTRANSFERASE 30"/>
    <property type="match status" value="1"/>
</dbReference>
<evidence type="ECO:0000313" key="7">
    <source>
        <dbReference type="Proteomes" id="UP000612055"/>
    </source>
</evidence>
<gene>
    <name evidence="6" type="ORF">HYH03_018677</name>
</gene>
<dbReference type="InterPro" id="IPR044542">
    <property type="entry name" value="NAA30-like"/>
</dbReference>
<evidence type="ECO:0000256" key="1">
    <source>
        <dbReference type="ARBA" id="ARBA00022679"/>
    </source>
</evidence>
<dbReference type="Proteomes" id="UP000612055">
    <property type="component" value="Unassembled WGS sequence"/>
</dbReference>
<dbReference type="Pfam" id="PF00583">
    <property type="entry name" value="Acetyltransf_1"/>
    <property type="match status" value="1"/>
</dbReference>
<dbReference type="SUPFAM" id="SSF55729">
    <property type="entry name" value="Acyl-CoA N-acyltransferases (Nat)"/>
    <property type="match status" value="1"/>
</dbReference>
<dbReference type="GO" id="GO:0004596">
    <property type="term" value="F:protein-N-terminal amino-acid acetyltransferase activity"/>
    <property type="evidence" value="ECO:0007669"/>
    <property type="project" value="InterPro"/>
</dbReference>
<feature type="domain" description="N-acetyltransferase" evidence="5">
    <location>
        <begin position="27"/>
        <end position="176"/>
    </location>
</feature>
<dbReference type="OrthoDB" id="249099at2759"/>